<reference evidence="2" key="1">
    <citation type="journal article" date="2019" name="Int. J. Syst. Evol. Microbiol.">
        <title>The Global Catalogue of Microorganisms (GCM) 10K type strain sequencing project: providing services to taxonomists for standard genome sequencing and annotation.</title>
        <authorList>
            <consortium name="The Broad Institute Genomics Platform"/>
            <consortium name="The Broad Institute Genome Sequencing Center for Infectious Disease"/>
            <person name="Wu L."/>
            <person name="Ma J."/>
        </authorList>
    </citation>
    <scope>NUCLEOTIDE SEQUENCE [LARGE SCALE GENOMIC DNA]</scope>
    <source>
        <strain evidence="2">CGMCC 4.7242</strain>
    </source>
</reference>
<proteinExistence type="predicted"/>
<gene>
    <name evidence="1" type="ORF">ACFSGJ_15255</name>
</gene>
<organism evidence="1 2">
    <name type="scientific">Halodurantibacterium flavum</name>
    <dbReference type="NCBI Taxonomy" id="1382802"/>
    <lineage>
        <taxon>Bacteria</taxon>
        <taxon>Pseudomonadati</taxon>
        <taxon>Pseudomonadota</taxon>
        <taxon>Alphaproteobacteria</taxon>
        <taxon>Rhodobacterales</taxon>
        <taxon>Paracoccaceae</taxon>
        <taxon>Halodurantibacterium</taxon>
    </lineage>
</organism>
<name>A0ABW4S814_9RHOB</name>
<evidence type="ECO:0000313" key="1">
    <source>
        <dbReference type="EMBL" id="MFD1913569.1"/>
    </source>
</evidence>
<dbReference type="RefSeq" id="WP_390263638.1">
    <property type="nucleotide sequence ID" value="NZ_JBHUGH010000012.1"/>
</dbReference>
<keyword evidence="2" id="KW-1185">Reference proteome</keyword>
<protein>
    <submittedName>
        <fullName evidence="1">Uncharacterized protein</fullName>
    </submittedName>
</protein>
<dbReference type="Pfam" id="PF18855">
    <property type="entry name" value="baeRF_family11"/>
    <property type="match status" value="1"/>
</dbReference>
<dbReference type="EMBL" id="JBHUGH010000012">
    <property type="protein sequence ID" value="MFD1913569.1"/>
    <property type="molecule type" value="Genomic_DNA"/>
</dbReference>
<dbReference type="Proteomes" id="UP001597353">
    <property type="component" value="Unassembled WGS sequence"/>
</dbReference>
<dbReference type="InterPro" id="IPR041638">
    <property type="entry name" value="BaeRF_family11"/>
</dbReference>
<comment type="caution">
    <text evidence="1">The sequence shown here is derived from an EMBL/GenBank/DDBJ whole genome shotgun (WGS) entry which is preliminary data.</text>
</comment>
<sequence length="373" mass="40684">MLYVDIPTQPELRRLVSARHEASVSFYLQTTPQTQNIETARLQLGHLMKEAEIQLEQAGTDKRAVLSIAEQVQDLVADDLFWSHQANSLAIFVTPERMQTFRLPNNLSEFVQVSDRFHIKPLLRAMSVPQHAFVLALAENEVRLIEVTGDLPAEEVRVANLPRSAADANHTASVNSRSASGRIHGSEGQKILLRNFARQVDAALRPILAGRSEPLILAAAEPLRSIYHSVNTYPHLATEMIEISPVQKTPAELADAARPILDRLHGETVRAFHETYAERENAGRATSDIAQAARAATQGAVDTLMVDIDEVVPGEIDEATGAVTFEPASTAANYGVVGEIAGRVILSGGHVLAVRKEELPQNASLAAILRYAV</sequence>
<evidence type="ECO:0000313" key="2">
    <source>
        <dbReference type="Proteomes" id="UP001597353"/>
    </source>
</evidence>
<accession>A0ABW4S814</accession>